<dbReference type="PROSITE" id="PS51704">
    <property type="entry name" value="GP_PDE"/>
    <property type="match status" value="1"/>
</dbReference>
<name>A0ABS5QCH9_9PROT</name>
<gene>
    <name evidence="2" type="ORF">KHU32_10530</name>
</gene>
<dbReference type="InterPro" id="IPR030395">
    <property type="entry name" value="GP_PDE_dom"/>
</dbReference>
<dbReference type="PANTHER" id="PTHR46211:SF1">
    <property type="entry name" value="GLYCEROPHOSPHODIESTER PHOSPHODIESTERASE, CYTOPLASMIC"/>
    <property type="match status" value="1"/>
</dbReference>
<dbReference type="Gene3D" id="3.20.20.190">
    <property type="entry name" value="Phosphatidylinositol (PI) phosphodiesterase"/>
    <property type="match status" value="1"/>
</dbReference>
<evidence type="ECO:0000313" key="3">
    <source>
        <dbReference type="Proteomes" id="UP000766336"/>
    </source>
</evidence>
<evidence type="ECO:0000313" key="2">
    <source>
        <dbReference type="EMBL" id="MBS7811375.1"/>
    </source>
</evidence>
<dbReference type="Pfam" id="PF03009">
    <property type="entry name" value="GDPD"/>
    <property type="match status" value="1"/>
</dbReference>
<keyword evidence="3" id="KW-1185">Reference proteome</keyword>
<dbReference type="SUPFAM" id="SSF51695">
    <property type="entry name" value="PLC-like phosphodiesterases"/>
    <property type="match status" value="1"/>
</dbReference>
<feature type="domain" description="GP-PDE" evidence="1">
    <location>
        <begin position="4"/>
        <end position="241"/>
    </location>
</feature>
<dbReference type="Proteomes" id="UP000766336">
    <property type="component" value="Unassembled WGS sequence"/>
</dbReference>
<organism evidence="2 3">
    <name type="scientific">Roseococcus pinisoli</name>
    <dbReference type="NCBI Taxonomy" id="2835040"/>
    <lineage>
        <taxon>Bacteria</taxon>
        <taxon>Pseudomonadati</taxon>
        <taxon>Pseudomonadota</taxon>
        <taxon>Alphaproteobacteria</taxon>
        <taxon>Acetobacterales</taxon>
        <taxon>Roseomonadaceae</taxon>
        <taxon>Roseococcus</taxon>
    </lineage>
</organism>
<comment type="caution">
    <text evidence="2">The sequence shown here is derived from an EMBL/GenBank/DDBJ whole genome shotgun (WGS) entry which is preliminary data.</text>
</comment>
<dbReference type="InterPro" id="IPR017946">
    <property type="entry name" value="PLC-like_Pdiesterase_TIM-brl"/>
</dbReference>
<accession>A0ABS5QCH9</accession>
<dbReference type="EMBL" id="JAHCDA010000002">
    <property type="protein sequence ID" value="MBS7811375.1"/>
    <property type="molecule type" value="Genomic_DNA"/>
</dbReference>
<protein>
    <submittedName>
        <fullName evidence="2">Glycerophosphodiester phosphodiesterase</fullName>
    </submittedName>
</protein>
<proteinExistence type="predicted"/>
<dbReference type="RefSeq" id="WP_213670061.1">
    <property type="nucleotide sequence ID" value="NZ_JAHCDA010000002.1"/>
</dbReference>
<evidence type="ECO:0000259" key="1">
    <source>
        <dbReference type="PROSITE" id="PS51704"/>
    </source>
</evidence>
<dbReference type="PANTHER" id="PTHR46211">
    <property type="entry name" value="GLYCEROPHOSPHORYL DIESTER PHOSPHODIESTERASE"/>
    <property type="match status" value="1"/>
</dbReference>
<reference evidence="2 3" key="1">
    <citation type="submission" date="2021-05" db="EMBL/GenBank/DDBJ databases">
        <title>Roseococcus sp. XZZS9, whole genome shotgun sequencing project.</title>
        <authorList>
            <person name="Zhao G."/>
            <person name="Shen L."/>
        </authorList>
    </citation>
    <scope>NUCLEOTIDE SEQUENCE [LARGE SCALE GENOMIC DNA]</scope>
    <source>
        <strain evidence="2 3">XZZS9</strain>
    </source>
</reference>
<sequence length="248" mass="26279">MSRTEIASHRGGAFLWPENSLLAFRHALGLAAEQVEFDVHASRDGEPFVIHDATLDRTSDGAGPVAALEGAALRRHRLRGTGGEAVPSLEDVVALIGPSPQRLRMEIKAGADGRPYPGLVRRCAEVLGDRVARTVFMSFEAATVAEAAALGGFEQLVFLVETRPLRGMRPVDLVALSRSCGATEVGVHEGMADEALRDALRAAGLRLSVWGANHAPSIARALALGVDVLATDDPPLAIQMREGAISLR</sequence>